<accession>A0A6G1I6C1</accession>
<keyword evidence="2" id="KW-1185">Reference proteome</keyword>
<evidence type="ECO:0000313" key="1">
    <source>
        <dbReference type="EMBL" id="KAF2403597.1"/>
    </source>
</evidence>
<organism evidence="1 2">
    <name type="scientific">Trichodelitschia bisporula</name>
    <dbReference type="NCBI Taxonomy" id="703511"/>
    <lineage>
        <taxon>Eukaryota</taxon>
        <taxon>Fungi</taxon>
        <taxon>Dikarya</taxon>
        <taxon>Ascomycota</taxon>
        <taxon>Pezizomycotina</taxon>
        <taxon>Dothideomycetes</taxon>
        <taxon>Dothideomycetes incertae sedis</taxon>
        <taxon>Phaeotrichales</taxon>
        <taxon>Phaeotrichaceae</taxon>
        <taxon>Trichodelitschia</taxon>
    </lineage>
</organism>
<sequence>MRNWLRLEIECDRGEKRRLLITEGDTPSTVRYCIPQFLPPADPTPLGQLFRTGQNRSYPLRTSPGILHERRRYGKAVPWGKIHKISHPFPFCPCRSKPHGLPIIATPASPCIRIVMPRTMGSVCPLFVSRVLPRVAQPRTARILRISWGAKKSGLTNAEWIDLKAVMAAWEGGPVCWAGSVSQWSATPHCRIVPLPLAAASPAL</sequence>
<proteinExistence type="predicted"/>
<name>A0A6G1I6C1_9PEZI</name>
<dbReference type="EMBL" id="ML996689">
    <property type="protein sequence ID" value="KAF2403597.1"/>
    <property type="molecule type" value="Genomic_DNA"/>
</dbReference>
<protein>
    <submittedName>
        <fullName evidence="1">Uncharacterized protein</fullName>
    </submittedName>
</protein>
<reference evidence="1" key="1">
    <citation type="journal article" date="2020" name="Stud. Mycol.">
        <title>101 Dothideomycetes genomes: a test case for predicting lifestyles and emergence of pathogens.</title>
        <authorList>
            <person name="Haridas S."/>
            <person name="Albert R."/>
            <person name="Binder M."/>
            <person name="Bloem J."/>
            <person name="Labutti K."/>
            <person name="Salamov A."/>
            <person name="Andreopoulos B."/>
            <person name="Baker S."/>
            <person name="Barry K."/>
            <person name="Bills G."/>
            <person name="Bluhm B."/>
            <person name="Cannon C."/>
            <person name="Castanera R."/>
            <person name="Culley D."/>
            <person name="Daum C."/>
            <person name="Ezra D."/>
            <person name="Gonzalez J."/>
            <person name="Henrissat B."/>
            <person name="Kuo A."/>
            <person name="Liang C."/>
            <person name="Lipzen A."/>
            <person name="Lutzoni F."/>
            <person name="Magnuson J."/>
            <person name="Mondo S."/>
            <person name="Nolan M."/>
            <person name="Ohm R."/>
            <person name="Pangilinan J."/>
            <person name="Park H.-J."/>
            <person name="Ramirez L."/>
            <person name="Alfaro M."/>
            <person name="Sun H."/>
            <person name="Tritt A."/>
            <person name="Yoshinaga Y."/>
            <person name="Zwiers L.-H."/>
            <person name="Turgeon B."/>
            <person name="Goodwin S."/>
            <person name="Spatafora J."/>
            <person name="Crous P."/>
            <person name="Grigoriev I."/>
        </authorList>
    </citation>
    <scope>NUCLEOTIDE SEQUENCE</scope>
    <source>
        <strain evidence="1">CBS 262.69</strain>
    </source>
</reference>
<dbReference type="AlphaFoldDB" id="A0A6G1I6C1"/>
<gene>
    <name evidence="1" type="ORF">EJ06DRAFT_284150</name>
</gene>
<dbReference type="Proteomes" id="UP000799640">
    <property type="component" value="Unassembled WGS sequence"/>
</dbReference>
<evidence type="ECO:0000313" key="2">
    <source>
        <dbReference type="Proteomes" id="UP000799640"/>
    </source>
</evidence>